<dbReference type="Proteomes" id="UP000646827">
    <property type="component" value="Unassembled WGS sequence"/>
</dbReference>
<evidence type="ECO:0000313" key="1">
    <source>
        <dbReference type="EMBL" id="KAG2218480.1"/>
    </source>
</evidence>
<dbReference type="OrthoDB" id="61560at2759"/>
<dbReference type="Gene3D" id="3.80.10.10">
    <property type="entry name" value="Ribonuclease Inhibitor"/>
    <property type="match status" value="1"/>
</dbReference>
<dbReference type="InterPro" id="IPR032675">
    <property type="entry name" value="LRR_dom_sf"/>
</dbReference>
<accession>A0A8H7VFF0</accession>
<sequence length="304" mass="34415">MVQTIPYDLQQVICEMAIGPNGTDSFAFKAMRVSKAWAHFVCSILYRNYIIGDYLQFVGFVKTVSSENCLLPYGIYIHSVDLTSVNRYGINMRAHKLIKHCPNLVSVTLGHPTSVKPSTILMMARHCKKLHSLQIGGLESHPFMLETNFSSLNSLKHVDINTTPLTSSSLNSLPLTLERIRLIKLESINDQDFITFIKGREETLKSLAIIRCLRFKGNIVHLLETLEHLEQLELVGENINDKTIEGLFDLPFTLKSLRLFDTQITEKTISALAAGRLKVHYLDISNNSLLTDEIIKPLLLKRHL</sequence>
<dbReference type="PANTHER" id="PTHR13318">
    <property type="entry name" value="PARTNER OF PAIRED, ISOFORM B-RELATED"/>
    <property type="match status" value="1"/>
</dbReference>
<reference evidence="1 2" key="1">
    <citation type="submission" date="2020-12" db="EMBL/GenBank/DDBJ databases">
        <title>Metabolic potential, ecology and presence of endohyphal bacteria is reflected in genomic diversity of Mucoromycotina.</title>
        <authorList>
            <person name="Muszewska A."/>
            <person name="Okrasinska A."/>
            <person name="Steczkiewicz K."/>
            <person name="Drgas O."/>
            <person name="Orlowska M."/>
            <person name="Perlinska-Lenart U."/>
            <person name="Aleksandrzak-Piekarczyk T."/>
            <person name="Szatraj K."/>
            <person name="Zielenkiewicz U."/>
            <person name="Pilsyk S."/>
            <person name="Malc E."/>
            <person name="Mieczkowski P."/>
            <person name="Kruszewska J.S."/>
            <person name="Biernat P."/>
            <person name="Pawlowska J."/>
        </authorList>
    </citation>
    <scope>NUCLEOTIDE SEQUENCE [LARGE SCALE GENOMIC DNA]</scope>
    <source>
        <strain evidence="1 2">CBS 142.35</strain>
    </source>
</reference>
<proteinExistence type="predicted"/>
<dbReference type="EMBL" id="JAEPRB010000227">
    <property type="protein sequence ID" value="KAG2218480.1"/>
    <property type="molecule type" value="Genomic_DNA"/>
</dbReference>
<dbReference type="AlphaFoldDB" id="A0A8H7VFF0"/>
<comment type="caution">
    <text evidence="1">The sequence shown here is derived from an EMBL/GenBank/DDBJ whole genome shotgun (WGS) entry which is preliminary data.</text>
</comment>
<dbReference type="SUPFAM" id="SSF52047">
    <property type="entry name" value="RNI-like"/>
    <property type="match status" value="1"/>
</dbReference>
<dbReference type="GO" id="GO:0031146">
    <property type="term" value="P:SCF-dependent proteasomal ubiquitin-dependent protein catabolic process"/>
    <property type="evidence" value="ECO:0007669"/>
    <property type="project" value="TreeGrafter"/>
</dbReference>
<gene>
    <name evidence="1" type="ORF">INT45_011661</name>
</gene>
<dbReference type="GO" id="GO:0019005">
    <property type="term" value="C:SCF ubiquitin ligase complex"/>
    <property type="evidence" value="ECO:0007669"/>
    <property type="project" value="TreeGrafter"/>
</dbReference>
<protein>
    <recommendedName>
        <fullName evidence="3">F-box domain-containing protein</fullName>
    </recommendedName>
</protein>
<evidence type="ECO:0000313" key="2">
    <source>
        <dbReference type="Proteomes" id="UP000646827"/>
    </source>
</evidence>
<evidence type="ECO:0008006" key="3">
    <source>
        <dbReference type="Google" id="ProtNLM"/>
    </source>
</evidence>
<name>A0A8H7VFF0_9FUNG</name>
<organism evidence="1 2">
    <name type="scientific">Circinella minor</name>
    <dbReference type="NCBI Taxonomy" id="1195481"/>
    <lineage>
        <taxon>Eukaryota</taxon>
        <taxon>Fungi</taxon>
        <taxon>Fungi incertae sedis</taxon>
        <taxon>Mucoromycota</taxon>
        <taxon>Mucoromycotina</taxon>
        <taxon>Mucoromycetes</taxon>
        <taxon>Mucorales</taxon>
        <taxon>Lichtheimiaceae</taxon>
        <taxon>Circinella</taxon>
    </lineage>
</organism>
<keyword evidence="2" id="KW-1185">Reference proteome</keyword>